<dbReference type="EMBL" id="JAEPCR010000031">
    <property type="protein sequence ID" value="MCG7978042.1"/>
    <property type="molecule type" value="Genomic_DNA"/>
</dbReference>
<dbReference type="InterPro" id="IPR031823">
    <property type="entry name" value="TatT"/>
</dbReference>
<dbReference type="Pfam" id="PF16811">
    <property type="entry name" value="TAtT"/>
    <property type="match status" value="1"/>
</dbReference>
<evidence type="ECO:0000313" key="2">
    <source>
        <dbReference type="Proteomes" id="UP000886674"/>
    </source>
</evidence>
<protein>
    <submittedName>
        <fullName evidence="1">TRAP transporter TatT component family protein</fullName>
    </submittedName>
</protein>
<sequence>MATDRLAANLSNAMLNQTDPEIVRSGAPAYLLLLDSLIEEDPDDQSLLYAGARLYSAYAGGMVTDPNRQKTLTRKALEYAARGLCQTRPSICEKATGPYAQFKQGIHEAGNGDLQGLYLYATSWAAWIQAHSDDWNAIADLAKAQAMLEHIISLEPDYERGRAQLYLGVIKSQIPPALGGKPEVGRHHFEQALNYSAGDDLIVKLEFARHYARLVFDKTLHDRLLNEIIEADPIKPGLTLSNVMAQQQARQLLEDDYF</sequence>
<evidence type="ECO:0000313" key="1">
    <source>
        <dbReference type="EMBL" id="MCG7978042.1"/>
    </source>
</evidence>
<organism evidence="1 2">
    <name type="scientific">Candidatus Thiodiazotropha taylori</name>
    <dbReference type="NCBI Taxonomy" id="2792791"/>
    <lineage>
        <taxon>Bacteria</taxon>
        <taxon>Pseudomonadati</taxon>
        <taxon>Pseudomonadota</taxon>
        <taxon>Gammaproteobacteria</taxon>
        <taxon>Chromatiales</taxon>
        <taxon>Sedimenticolaceae</taxon>
        <taxon>Candidatus Thiodiazotropha</taxon>
    </lineage>
</organism>
<dbReference type="AlphaFoldDB" id="A0A9E4TST3"/>
<comment type="caution">
    <text evidence="1">The sequence shown here is derived from an EMBL/GenBank/DDBJ whole genome shotgun (WGS) entry which is preliminary data.</text>
</comment>
<name>A0A9E4TST3_9GAMM</name>
<gene>
    <name evidence="1" type="ORF">JAY77_07840</name>
</gene>
<reference evidence="1" key="1">
    <citation type="journal article" date="2021" name="Proc. Natl. Acad. Sci. U.S.A.">
        <title>Global biogeography of chemosynthetic symbionts reveals both localized and globally distributed symbiont groups. .</title>
        <authorList>
            <person name="Osvatic J.T."/>
            <person name="Wilkins L.G.E."/>
            <person name="Leibrecht L."/>
            <person name="Leray M."/>
            <person name="Zauner S."/>
            <person name="Polzin J."/>
            <person name="Camacho Y."/>
            <person name="Gros O."/>
            <person name="van Gils J.A."/>
            <person name="Eisen J.A."/>
            <person name="Petersen J.M."/>
            <person name="Yuen B."/>
        </authorList>
    </citation>
    <scope>NUCLEOTIDE SEQUENCE</scope>
    <source>
        <strain evidence="1">MAGclacostrist055</strain>
    </source>
</reference>
<dbReference type="Proteomes" id="UP000886674">
    <property type="component" value="Unassembled WGS sequence"/>
</dbReference>
<dbReference type="InterPro" id="IPR038537">
    <property type="entry name" value="TatT_sf"/>
</dbReference>
<accession>A0A9E4TST3</accession>
<proteinExistence type="predicted"/>
<dbReference type="Gene3D" id="1.25.40.920">
    <property type="entry name" value="TRAP transporter T-component"/>
    <property type="match status" value="1"/>
</dbReference>